<dbReference type="AlphaFoldDB" id="A0A8J7MLY8"/>
<keyword evidence="3" id="KW-1185">Reference proteome</keyword>
<dbReference type="SUPFAM" id="SSF50199">
    <property type="entry name" value="Staphylococcal nuclease"/>
    <property type="match status" value="1"/>
</dbReference>
<proteinExistence type="predicted"/>
<evidence type="ECO:0000313" key="2">
    <source>
        <dbReference type="EMBL" id="MBL4927240.1"/>
    </source>
</evidence>
<dbReference type="Pfam" id="PF00565">
    <property type="entry name" value="SNase"/>
    <property type="match status" value="1"/>
</dbReference>
<protein>
    <submittedName>
        <fullName evidence="2">Thermonuclease family protein</fullName>
    </submittedName>
</protein>
<gene>
    <name evidence="2" type="ORF">JI744_03890</name>
</gene>
<dbReference type="RefSeq" id="WP_202658391.1">
    <property type="nucleotide sequence ID" value="NZ_JAESVP010000002.1"/>
</dbReference>
<evidence type="ECO:0000259" key="1">
    <source>
        <dbReference type="PROSITE" id="PS50830"/>
    </source>
</evidence>
<name>A0A8J7MLY8_9RHOB</name>
<dbReference type="EMBL" id="JAESVP010000002">
    <property type="protein sequence ID" value="MBL4927240.1"/>
    <property type="molecule type" value="Genomic_DNA"/>
</dbReference>
<accession>A0A8J7MLY8</accession>
<organism evidence="2 3">
    <name type="scientific">Fuscibacter oryzae</name>
    <dbReference type="NCBI Taxonomy" id="2803939"/>
    <lineage>
        <taxon>Bacteria</taxon>
        <taxon>Pseudomonadati</taxon>
        <taxon>Pseudomonadota</taxon>
        <taxon>Alphaproteobacteria</taxon>
        <taxon>Rhodobacterales</taxon>
        <taxon>Paracoccaceae</taxon>
        <taxon>Fuscibacter</taxon>
    </lineage>
</organism>
<evidence type="ECO:0000313" key="3">
    <source>
        <dbReference type="Proteomes" id="UP000619033"/>
    </source>
</evidence>
<dbReference type="Proteomes" id="UP000619033">
    <property type="component" value="Unassembled WGS sequence"/>
</dbReference>
<comment type="caution">
    <text evidence="2">The sequence shown here is derived from an EMBL/GenBank/DDBJ whole genome shotgun (WGS) entry which is preliminary data.</text>
</comment>
<feature type="domain" description="TNase-like" evidence="1">
    <location>
        <begin position="55"/>
        <end position="168"/>
    </location>
</feature>
<reference evidence="2" key="1">
    <citation type="submission" date="2021-01" db="EMBL/GenBank/DDBJ databases">
        <title>Genome seq and assembly of Tabrizicola sp. KVB23.</title>
        <authorList>
            <person name="Chhetri G."/>
        </authorList>
    </citation>
    <scope>NUCLEOTIDE SEQUENCE</scope>
    <source>
        <strain evidence="2">KVB23</strain>
    </source>
</reference>
<sequence length="168" mass="18779">MTPRRTFRPTRLARRTSPPGMRAIGWLAGVLALWLVALPFAVDGAISVLRPATSETGSCRILRVVDGDTVNLWCARGGHVKARLLGYDSPEVFSPRCLSEFLRAQHATWFLRWSLLTGKALHVILHDRDRYGRRLVELTVDGQPVAKTMIDRGLGRGYQGGQRQGWCD</sequence>
<dbReference type="InterPro" id="IPR035437">
    <property type="entry name" value="SNase_OB-fold_sf"/>
</dbReference>
<dbReference type="PROSITE" id="PS50830">
    <property type="entry name" value="TNASE_3"/>
    <property type="match status" value="1"/>
</dbReference>
<dbReference type="Gene3D" id="2.40.50.90">
    <property type="match status" value="1"/>
</dbReference>
<dbReference type="InterPro" id="IPR016071">
    <property type="entry name" value="Staphylococal_nuclease_OB-fold"/>
</dbReference>